<feature type="domain" description="Mycothiol-dependent maleylpyruvate isomerase metal-binding" evidence="2">
    <location>
        <begin position="10"/>
        <end position="145"/>
    </location>
</feature>
<comment type="caution">
    <text evidence="3">The sequence shown here is derived from an EMBL/GenBank/DDBJ whole genome shotgun (WGS) entry which is preliminary data.</text>
</comment>
<dbReference type="OrthoDB" id="113180at2"/>
<dbReference type="NCBIfam" id="TIGR03083">
    <property type="entry name" value="maleylpyruvate isomerase family mycothiol-dependent enzyme"/>
    <property type="match status" value="1"/>
</dbReference>
<keyword evidence="4" id="KW-1185">Reference proteome</keyword>
<dbReference type="EMBL" id="SJJZ01000001">
    <property type="protein sequence ID" value="TCC11878.1"/>
    <property type="molecule type" value="Genomic_DNA"/>
</dbReference>
<dbReference type="AlphaFoldDB" id="A0A4R0HNF9"/>
<dbReference type="InterPro" id="IPR013917">
    <property type="entry name" value="tRNA_wybutosine-synth"/>
</dbReference>
<sequence length="262" mass="28798">MQLDEVLADLWAESAELDRLVGGLAAGEWSTPTPAEGWTIAHQIAHLAWTDEATQLAATDPEAFKESLQTAAASPTTYVDDGAEETAALPPDQLLTYWREARAEVTEALKKVPAGEKVLWYGPPMSPTSMATARLMETWAHGQDVFDALGVQRQPSNRLRHVAHLAVRTRDFAYLLNDRKPPTEPFRVELTGPDGDVWTWGPEDSAQRVSAPALDFCLLATQRRHRDDLAVRAEGADAEEWLEIIQAFAGLPGKGRQAGQHD</sequence>
<dbReference type="InterPro" id="IPR034660">
    <property type="entry name" value="DinB/YfiT-like"/>
</dbReference>
<dbReference type="GO" id="GO:0046872">
    <property type="term" value="F:metal ion binding"/>
    <property type="evidence" value="ECO:0007669"/>
    <property type="project" value="InterPro"/>
</dbReference>
<dbReference type="NCBIfam" id="TIGR03084">
    <property type="entry name" value="TIGR03084 family metal-binding protein"/>
    <property type="match status" value="1"/>
</dbReference>
<feature type="domain" description="tRNA wybutosine-synthesis" evidence="1">
    <location>
        <begin position="182"/>
        <end position="231"/>
    </location>
</feature>
<organism evidence="3 4">
    <name type="scientific">Kribbella soli</name>
    <dbReference type="NCBI Taxonomy" id="1124743"/>
    <lineage>
        <taxon>Bacteria</taxon>
        <taxon>Bacillati</taxon>
        <taxon>Actinomycetota</taxon>
        <taxon>Actinomycetes</taxon>
        <taxon>Propionibacteriales</taxon>
        <taxon>Kribbellaceae</taxon>
        <taxon>Kribbella</taxon>
    </lineage>
</organism>
<reference evidence="3 4" key="1">
    <citation type="submission" date="2019-02" db="EMBL/GenBank/DDBJ databases">
        <title>Kribbella capetownensis sp. nov. and Kribbella speibonae sp. nov., isolated from soil.</title>
        <authorList>
            <person name="Curtis S.M."/>
            <person name="Norton I."/>
            <person name="Everest G.J."/>
            <person name="Meyers P.R."/>
        </authorList>
    </citation>
    <scope>NUCLEOTIDE SEQUENCE [LARGE SCALE GENOMIC DNA]</scope>
    <source>
        <strain evidence="3 4">KCTC 29219</strain>
    </source>
</reference>
<evidence type="ECO:0000313" key="3">
    <source>
        <dbReference type="EMBL" id="TCC11878.1"/>
    </source>
</evidence>
<dbReference type="Pfam" id="PF11716">
    <property type="entry name" value="MDMPI_N"/>
    <property type="match status" value="1"/>
</dbReference>
<evidence type="ECO:0000259" key="1">
    <source>
        <dbReference type="Pfam" id="PF08608"/>
    </source>
</evidence>
<accession>A0A4R0HNF9</accession>
<protein>
    <submittedName>
        <fullName evidence="3">TIGR03084 family protein</fullName>
    </submittedName>
</protein>
<dbReference type="Gene3D" id="1.20.120.450">
    <property type="entry name" value="dinb family like domain"/>
    <property type="match status" value="1"/>
</dbReference>
<dbReference type="SUPFAM" id="SSF109854">
    <property type="entry name" value="DinB/YfiT-like putative metalloenzymes"/>
    <property type="match status" value="1"/>
</dbReference>
<dbReference type="InterPro" id="IPR017518">
    <property type="entry name" value="CHP03084"/>
</dbReference>
<proteinExistence type="predicted"/>
<name>A0A4R0HNF9_9ACTN</name>
<dbReference type="InterPro" id="IPR024344">
    <property type="entry name" value="MDMPI_metal-binding"/>
</dbReference>
<dbReference type="Pfam" id="PF08608">
    <property type="entry name" value="Wyosine_form"/>
    <property type="match status" value="1"/>
</dbReference>
<dbReference type="Proteomes" id="UP000292346">
    <property type="component" value="Unassembled WGS sequence"/>
</dbReference>
<dbReference type="InterPro" id="IPR017517">
    <property type="entry name" value="Maleyloyr_isom"/>
</dbReference>
<gene>
    <name evidence="3" type="ORF">E0H45_11770</name>
</gene>
<evidence type="ECO:0000259" key="2">
    <source>
        <dbReference type="Pfam" id="PF11716"/>
    </source>
</evidence>
<evidence type="ECO:0000313" key="4">
    <source>
        <dbReference type="Proteomes" id="UP000292346"/>
    </source>
</evidence>
<dbReference type="RefSeq" id="WP_131336935.1">
    <property type="nucleotide sequence ID" value="NZ_SJJZ01000001.1"/>
</dbReference>